<evidence type="ECO:0000256" key="10">
    <source>
        <dbReference type="ARBA" id="ARBA00022764"/>
    </source>
</evidence>
<keyword evidence="13" id="KW-0346">Stress response</keyword>
<evidence type="ECO:0000256" key="3">
    <source>
        <dbReference type="ARBA" id="ARBA00004418"/>
    </source>
</evidence>
<feature type="chain" id="PRO_5046095142" description="Probable periplasmic serine endoprotease DegP-like" evidence="15">
    <location>
        <begin position="30"/>
        <end position="476"/>
    </location>
</feature>
<organism evidence="17 18">
    <name type="scientific">Congregibacter variabilis</name>
    <dbReference type="NCBI Taxonomy" id="3081200"/>
    <lineage>
        <taxon>Bacteria</taxon>
        <taxon>Pseudomonadati</taxon>
        <taxon>Pseudomonadota</taxon>
        <taxon>Gammaproteobacteria</taxon>
        <taxon>Cellvibrionales</taxon>
        <taxon>Halieaceae</taxon>
        <taxon>Congregibacter</taxon>
    </lineage>
</organism>
<dbReference type="EMBL" id="CP136864">
    <property type="protein sequence ID" value="WOJ93915.1"/>
    <property type="molecule type" value="Genomic_DNA"/>
</dbReference>
<keyword evidence="8 15" id="KW-0732">Signal</keyword>
<evidence type="ECO:0000259" key="16">
    <source>
        <dbReference type="PROSITE" id="PS50106"/>
    </source>
</evidence>
<dbReference type="SMART" id="SM00228">
    <property type="entry name" value="PDZ"/>
    <property type="match status" value="2"/>
</dbReference>
<dbReference type="Proteomes" id="UP001626537">
    <property type="component" value="Chromosome"/>
</dbReference>
<dbReference type="InterPro" id="IPR001478">
    <property type="entry name" value="PDZ"/>
</dbReference>
<dbReference type="InterPro" id="IPR036034">
    <property type="entry name" value="PDZ_sf"/>
</dbReference>
<dbReference type="InterPro" id="IPR009003">
    <property type="entry name" value="Peptidase_S1_PA"/>
</dbReference>
<evidence type="ECO:0000256" key="14">
    <source>
        <dbReference type="ARBA" id="ARBA00032850"/>
    </source>
</evidence>
<keyword evidence="18" id="KW-1185">Reference proteome</keyword>
<accession>A0ABZ0I600</accession>
<feature type="signal peptide" evidence="15">
    <location>
        <begin position="1"/>
        <end position="29"/>
    </location>
</feature>
<dbReference type="RefSeq" id="WP_407348555.1">
    <property type="nucleotide sequence ID" value="NZ_CP136864.1"/>
</dbReference>
<dbReference type="PROSITE" id="PS50106">
    <property type="entry name" value="PDZ"/>
    <property type="match status" value="2"/>
</dbReference>
<dbReference type="Gene3D" id="2.30.42.10">
    <property type="match status" value="2"/>
</dbReference>
<keyword evidence="10" id="KW-0574">Periplasm</keyword>
<evidence type="ECO:0000256" key="11">
    <source>
        <dbReference type="ARBA" id="ARBA00022801"/>
    </source>
</evidence>
<dbReference type="Gene3D" id="2.40.10.120">
    <property type="match status" value="1"/>
</dbReference>
<evidence type="ECO:0000313" key="18">
    <source>
        <dbReference type="Proteomes" id="UP001626537"/>
    </source>
</evidence>
<feature type="domain" description="PDZ" evidence="16">
    <location>
        <begin position="256"/>
        <end position="352"/>
    </location>
</feature>
<evidence type="ECO:0000256" key="9">
    <source>
        <dbReference type="ARBA" id="ARBA00022737"/>
    </source>
</evidence>
<evidence type="ECO:0000256" key="15">
    <source>
        <dbReference type="SAM" id="SignalP"/>
    </source>
</evidence>
<evidence type="ECO:0000256" key="2">
    <source>
        <dbReference type="ARBA" id="ARBA00002610"/>
    </source>
</evidence>
<dbReference type="EC" id="3.4.21.107" evidence="5"/>
<evidence type="ECO:0000256" key="8">
    <source>
        <dbReference type="ARBA" id="ARBA00022729"/>
    </source>
</evidence>
<dbReference type="InterPro" id="IPR001940">
    <property type="entry name" value="Peptidase_S1C"/>
</dbReference>
<dbReference type="NCBIfam" id="TIGR02037">
    <property type="entry name" value="degP_htrA_DO"/>
    <property type="match status" value="1"/>
</dbReference>
<dbReference type="Pfam" id="PF13180">
    <property type="entry name" value="PDZ_2"/>
    <property type="match status" value="1"/>
</dbReference>
<feature type="domain" description="PDZ" evidence="16">
    <location>
        <begin position="383"/>
        <end position="465"/>
    </location>
</feature>
<comment type="similarity">
    <text evidence="4">Belongs to the peptidase S1C family.</text>
</comment>
<evidence type="ECO:0000256" key="4">
    <source>
        <dbReference type="ARBA" id="ARBA00010541"/>
    </source>
</evidence>
<dbReference type="CDD" id="cd10839">
    <property type="entry name" value="cpPDZ1_DegP-like"/>
    <property type="match status" value="1"/>
</dbReference>
<evidence type="ECO:0000313" key="17">
    <source>
        <dbReference type="EMBL" id="WOJ93915.1"/>
    </source>
</evidence>
<dbReference type="SUPFAM" id="SSF50494">
    <property type="entry name" value="Trypsin-like serine proteases"/>
    <property type="match status" value="1"/>
</dbReference>
<evidence type="ECO:0000256" key="5">
    <source>
        <dbReference type="ARBA" id="ARBA00013035"/>
    </source>
</evidence>
<dbReference type="InterPro" id="IPR041489">
    <property type="entry name" value="PDZ_6"/>
</dbReference>
<protein>
    <recommendedName>
        <fullName evidence="6">Probable periplasmic serine endoprotease DegP-like</fullName>
        <ecNumber evidence="5">3.4.21.107</ecNumber>
    </recommendedName>
    <alternativeName>
        <fullName evidence="14">Protease Do</fullName>
    </alternativeName>
</protein>
<evidence type="ECO:0000256" key="7">
    <source>
        <dbReference type="ARBA" id="ARBA00022670"/>
    </source>
</evidence>
<keyword evidence="7" id="KW-0645">Protease</keyword>
<dbReference type="GO" id="GO:0016787">
    <property type="term" value="F:hydrolase activity"/>
    <property type="evidence" value="ECO:0007669"/>
    <property type="project" value="UniProtKB-KW"/>
</dbReference>
<dbReference type="SUPFAM" id="SSF50156">
    <property type="entry name" value="PDZ domain-like"/>
    <property type="match status" value="2"/>
</dbReference>
<keyword evidence="9" id="KW-0677">Repeat</keyword>
<dbReference type="PANTHER" id="PTHR22939:SF130">
    <property type="entry name" value="PERIPLASMIC SERINE ENDOPROTEASE DEGP-LIKE-RELATED"/>
    <property type="match status" value="1"/>
</dbReference>
<reference evidence="17 18" key="1">
    <citation type="submission" date="2023-10" db="EMBL/GenBank/DDBJ databases">
        <title>Two novel species belonging to the OM43/NOR5 clade.</title>
        <authorList>
            <person name="Park M."/>
        </authorList>
    </citation>
    <scope>NUCLEOTIDE SEQUENCE [LARGE SCALE GENOMIC DNA]</scope>
    <source>
        <strain evidence="17 18">IMCC43200</strain>
    </source>
</reference>
<evidence type="ECO:0000256" key="1">
    <source>
        <dbReference type="ARBA" id="ARBA00001772"/>
    </source>
</evidence>
<evidence type="ECO:0000256" key="13">
    <source>
        <dbReference type="ARBA" id="ARBA00023016"/>
    </source>
</evidence>
<dbReference type="Pfam" id="PF13365">
    <property type="entry name" value="Trypsin_2"/>
    <property type="match status" value="1"/>
</dbReference>
<evidence type="ECO:0000256" key="6">
    <source>
        <dbReference type="ARBA" id="ARBA00013958"/>
    </source>
</evidence>
<keyword evidence="12" id="KW-0720">Serine protease</keyword>
<dbReference type="Pfam" id="PF17820">
    <property type="entry name" value="PDZ_6"/>
    <property type="match status" value="1"/>
</dbReference>
<sequence length="476" mass="50731">MRHLIGGLRATLLSTVALALLLSASFSRAVELPDFTKIVAQQSPAVVKIIVEASASGGGQNINEEEIPEFLRRYFQMPDPPQGPQGPQERMATGSGFIISDDGYVVTNHHVVEDADVVTVRLSDRREYEAEIVGLDPRSDLALLRIEAEKLPFLVLGADDGLQVGEWVLAIGSPFGLDYSVTAGIVSAKGRSLPTRSRENYVPFIQTDVAINPGNSGGPLFNLKGEVVGVNSQIFTTRAGGSIGLSFAIPVNVVRNVVTQLKEGGTVTRGWLGVTIQNVDRNLGESFGLDRPRGALISQIASDGPAAKSGLEPGDIIIEFDGESIETSADLPHVVGLIAPGTEVDVLIVRNRKQKTVEVEVGGLDADDSVDQAYRGSGEDSLRGGRLGIVVEEAPEEMLSRWDLAGGVVVRSVEPESPADEAGLMPGDVITAVGSTPVRSMDTFREIVEELEDGASVPLRLIRRGSPMFIGLRLKE</sequence>
<dbReference type="PRINTS" id="PR00834">
    <property type="entry name" value="PROTEASES2C"/>
</dbReference>
<comment type="function">
    <text evidence="2">Might be efficient in the degradation of transiently denatured and unfolded proteins which accumulate in the periplasm following stress conditions.</text>
</comment>
<dbReference type="InterPro" id="IPR011782">
    <property type="entry name" value="Pept_S1C_Do"/>
</dbReference>
<keyword evidence="11 17" id="KW-0378">Hydrolase</keyword>
<comment type="catalytic activity">
    <reaction evidence="1">
        <text>Acts on substrates that are at least partially unfolded. The cleavage site P1 residue is normally between a pair of hydrophobic residues, such as Val-|-Val.</text>
        <dbReference type="EC" id="3.4.21.107"/>
    </reaction>
</comment>
<proteinExistence type="inferred from homology"/>
<evidence type="ECO:0000256" key="12">
    <source>
        <dbReference type="ARBA" id="ARBA00022825"/>
    </source>
</evidence>
<dbReference type="PANTHER" id="PTHR22939">
    <property type="entry name" value="SERINE PROTEASE FAMILY S1C HTRA-RELATED"/>
    <property type="match status" value="1"/>
</dbReference>
<gene>
    <name evidence="17" type="ORF">R0135_01795</name>
</gene>
<name>A0ABZ0I600_9GAMM</name>
<comment type="subcellular location">
    <subcellularLocation>
        <location evidence="3">Periplasm</location>
    </subcellularLocation>
</comment>